<accession>A0A0P9Q4P7</accession>
<reference evidence="1 2" key="1">
    <citation type="submission" date="2015-09" db="EMBL/GenBank/DDBJ databases">
        <title>Genome announcement of multiple Pseudomonas syringae strains.</title>
        <authorList>
            <person name="Thakur S."/>
            <person name="Wang P.W."/>
            <person name="Gong Y."/>
            <person name="Weir B.S."/>
            <person name="Guttman D.S."/>
        </authorList>
    </citation>
    <scope>NUCLEOTIDE SEQUENCE [LARGE SCALE GENOMIC DNA]</scope>
    <source>
        <strain evidence="1 2">ICMP4455</strain>
    </source>
</reference>
<comment type="caution">
    <text evidence="1">The sequence shown here is derived from an EMBL/GenBank/DDBJ whole genome shotgun (WGS) entry which is preliminary data.</text>
</comment>
<dbReference type="AlphaFoldDB" id="A0A0P9Q4P7"/>
<proteinExistence type="predicted"/>
<evidence type="ECO:0000313" key="2">
    <source>
        <dbReference type="Proteomes" id="UP000050490"/>
    </source>
</evidence>
<dbReference type="Proteomes" id="UP000050490">
    <property type="component" value="Unassembled WGS sequence"/>
</dbReference>
<dbReference type="PATRIC" id="fig|129137.4.peg.3037"/>
<name>A0A0P9Q4P7_PSEA0</name>
<protein>
    <submittedName>
        <fullName evidence="1">Uncharacterized protein</fullName>
    </submittedName>
</protein>
<dbReference type="EMBL" id="LJQI01000218">
    <property type="protein sequence ID" value="KPX28123.1"/>
    <property type="molecule type" value="Genomic_DNA"/>
</dbReference>
<sequence>MMQRLGVYARDCFWPILLKKSDVVFTAEKYTHEIEILNRRTDIQTQISRSSVQKRRFHRSVFWQFEKTDFFNRIGRVPPVATRSSHP</sequence>
<evidence type="ECO:0000313" key="1">
    <source>
        <dbReference type="EMBL" id="KPX28123.1"/>
    </source>
</evidence>
<gene>
    <name evidence="1" type="ORF">ALO70_02087</name>
</gene>
<organism evidence="1 2">
    <name type="scientific">Pseudomonas amygdali pv. eriobotryae</name>
    <dbReference type="NCBI Taxonomy" id="129137"/>
    <lineage>
        <taxon>Bacteria</taxon>
        <taxon>Pseudomonadati</taxon>
        <taxon>Pseudomonadota</taxon>
        <taxon>Gammaproteobacteria</taxon>
        <taxon>Pseudomonadales</taxon>
        <taxon>Pseudomonadaceae</taxon>
        <taxon>Pseudomonas</taxon>
        <taxon>Pseudomonas amygdali</taxon>
    </lineage>
</organism>